<sequence length="497" mass="54807">MKQLIKISLILVCTFNVFAQDANLLRDKKFWANKPSLEKVKQTIKEGNSPSELTAFGFDAVTGSIFAKADFNITKYLLSFEENGVNKLTHDGRTYLFWAAYSGNLELVNYLLKNGAKTDIIDDKGSSPLIFAAAAGQTNTKIYDALIAHGANVLTETSKDGANALLLLVPKLSDFEVVNYFEAKGIDLKSKDNYGNGVFNYTAKSGNIDMLKKLVAKGIEYNTINKNGGNAFIFASQGGRGHSNGIEVYNYLESLGVEANVTTKNGTNPLHNVAANTKDIKILDYFIKKGVDVNKQDEDGNTPFIKAAQSNILDIVKYLEPLNKEINVLNKKGQSALTLAVERNKPEVVEYLLAHNADAKIIDEKGNNLAYHLVNAYSQRNKDDFYKKAELLKAYKVDFSAQQAGNNTLYHIAIEKLDLDLLKFLEPSGIDINAKNSNGLSVLHIAAMKSKDDSILKYLIAQGADKTALTEFNESVFDLAQENELLKANSININFLK</sequence>
<dbReference type="PROSITE" id="PS50297">
    <property type="entry name" value="ANK_REP_REGION"/>
    <property type="match status" value="5"/>
</dbReference>
<keyword evidence="1" id="KW-0040">ANK repeat</keyword>
<dbReference type="Proteomes" id="UP000029643">
    <property type="component" value="Unassembled WGS sequence"/>
</dbReference>
<dbReference type="PANTHER" id="PTHR44207">
    <property type="entry name" value="SURFACE ANTIGEN BSPA-LIKE-RELATED"/>
    <property type="match status" value="1"/>
</dbReference>
<dbReference type="Pfam" id="PF12796">
    <property type="entry name" value="Ank_2"/>
    <property type="match status" value="3"/>
</dbReference>
<organism evidence="3 4">
    <name type="scientific">Algibacter lectus</name>
    <dbReference type="NCBI Taxonomy" id="221126"/>
    <lineage>
        <taxon>Bacteria</taxon>
        <taxon>Pseudomonadati</taxon>
        <taxon>Bacteroidota</taxon>
        <taxon>Flavobacteriia</taxon>
        <taxon>Flavobacteriales</taxon>
        <taxon>Flavobacteriaceae</taxon>
        <taxon>Algibacter</taxon>
    </lineage>
</organism>
<dbReference type="InterPro" id="IPR036770">
    <property type="entry name" value="Ankyrin_rpt-contain_sf"/>
</dbReference>
<evidence type="ECO:0000313" key="3">
    <source>
        <dbReference type="EMBL" id="GAL78543.1"/>
    </source>
</evidence>
<gene>
    <name evidence="3" type="ORF">JCM19274_1007</name>
</gene>
<protein>
    <submittedName>
        <fullName evidence="3">Ankyrin 1</fullName>
    </submittedName>
</protein>
<dbReference type="Pfam" id="PF13637">
    <property type="entry name" value="Ank_4"/>
    <property type="match status" value="1"/>
</dbReference>
<feature type="repeat" description="ANK" evidence="1">
    <location>
        <begin position="405"/>
        <end position="437"/>
    </location>
</feature>
<proteinExistence type="predicted"/>
<dbReference type="STRING" id="221126.SAMN04489722_103162"/>
<dbReference type="InterPro" id="IPR002110">
    <property type="entry name" value="Ankyrin_rpt"/>
</dbReference>
<dbReference type="PROSITE" id="PS50088">
    <property type="entry name" value="ANK_REPEAT"/>
    <property type="match status" value="6"/>
</dbReference>
<feature type="repeat" description="ANK" evidence="1">
    <location>
        <begin position="124"/>
        <end position="158"/>
    </location>
</feature>
<dbReference type="EMBL" id="BBNU01000003">
    <property type="protein sequence ID" value="GAL78543.1"/>
    <property type="molecule type" value="Genomic_DNA"/>
</dbReference>
<feature type="repeat" description="ANK" evidence="1">
    <location>
        <begin position="265"/>
        <end position="298"/>
    </location>
</feature>
<dbReference type="SUPFAM" id="SSF48403">
    <property type="entry name" value="Ankyrin repeat"/>
    <property type="match status" value="2"/>
</dbReference>
<dbReference type="SMART" id="SM00248">
    <property type="entry name" value="ANK"/>
    <property type="match status" value="8"/>
</dbReference>
<keyword evidence="2" id="KW-0732">Signal</keyword>
<feature type="signal peptide" evidence="2">
    <location>
        <begin position="1"/>
        <end position="19"/>
    </location>
</feature>
<dbReference type="AlphaFoldDB" id="A0A090WQS2"/>
<dbReference type="RefSeq" id="WP_042496174.1">
    <property type="nucleotide sequence ID" value="NZ_BBNU01000003.1"/>
</dbReference>
<feature type="chain" id="PRO_5001867902" evidence="2">
    <location>
        <begin position="20"/>
        <end position="497"/>
    </location>
</feature>
<accession>A0A090WQS2</accession>
<dbReference type="PANTHER" id="PTHR44207:SF1">
    <property type="entry name" value="SURFACE ANTIGEN BSPA-LIKE"/>
    <property type="match status" value="1"/>
</dbReference>
<reference evidence="3 4" key="1">
    <citation type="journal article" date="2014" name="Genome Announc.">
        <title>Draft Genome Sequences of Marine Flavobacterium Algibacter lectus Strains SS8 and NR4.</title>
        <authorList>
            <person name="Takatani N."/>
            <person name="Nakanishi M."/>
            <person name="Meirelles P."/>
            <person name="Mino S."/>
            <person name="Suda W."/>
            <person name="Oshima K."/>
            <person name="Hattori M."/>
            <person name="Ohkuma M."/>
            <person name="Hosokawa M."/>
            <person name="Miyashita K."/>
            <person name="Thompson F.L."/>
            <person name="Niwa A."/>
            <person name="Sawabe T."/>
            <person name="Sawabe T."/>
        </authorList>
    </citation>
    <scope>NUCLEOTIDE SEQUENCE [LARGE SCALE GENOMIC DNA]</scope>
    <source>
        <strain evidence="4">JCM19274</strain>
    </source>
</reference>
<feature type="repeat" description="ANK" evidence="1">
    <location>
        <begin position="332"/>
        <end position="364"/>
    </location>
</feature>
<comment type="caution">
    <text evidence="3">The sequence shown here is derived from an EMBL/GenBank/DDBJ whole genome shotgun (WGS) entry which is preliminary data.</text>
</comment>
<dbReference type="Pfam" id="PF00023">
    <property type="entry name" value="Ank"/>
    <property type="match status" value="1"/>
</dbReference>
<dbReference type="Gene3D" id="1.25.40.20">
    <property type="entry name" value="Ankyrin repeat-containing domain"/>
    <property type="match status" value="2"/>
</dbReference>
<evidence type="ECO:0000256" key="2">
    <source>
        <dbReference type="SAM" id="SignalP"/>
    </source>
</evidence>
<feature type="repeat" description="ANK" evidence="1">
    <location>
        <begin position="438"/>
        <end position="471"/>
    </location>
</feature>
<feature type="repeat" description="ANK" evidence="1">
    <location>
        <begin position="91"/>
        <end position="123"/>
    </location>
</feature>
<evidence type="ECO:0000313" key="4">
    <source>
        <dbReference type="Proteomes" id="UP000029643"/>
    </source>
</evidence>
<evidence type="ECO:0000256" key="1">
    <source>
        <dbReference type="PROSITE-ProRule" id="PRU00023"/>
    </source>
</evidence>
<name>A0A090WQS2_9FLAO</name>